<feature type="region of interest" description="Disordered" evidence="1">
    <location>
        <begin position="83"/>
        <end position="104"/>
    </location>
</feature>
<evidence type="ECO:0000313" key="2">
    <source>
        <dbReference type="EMBL" id="GBO16051.1"/>
    </source>
</evidence>
<organism evidence="2 3">
    <name type="scientific">Araneus ventricosus</name>
    <name type="common">Orbweaver spider</name>
    <name type="synonym">Epeira ventricosa</name>
    <dbReference type="NCBI Taxonomy" id="182803"/>
    <lineage>
        <taxon>Eukaryota</taxon>
        <taxon>Metazoa</taxon>
        <taxon>Ecdysozoa</taxon>
        <taxon>Arthropoda</taxon>
        <taxon>Chelicerata</taxon>
        <taxon>Arachnida</taxon>
        <taxon>Araneae</taxon>
        <taxon>Araneomorphae</taxon>
        <taxon>Entelegynae</taxon>
        <taxon>Araneoidea</taxon>
        <taxon>Araneidae</taxon>
        <taxon>Araneus</taxon>
    </lineage>
</organism>
<gene>
    <name evidence="2" type="ORF">AVEN_100647_1</name>
</gene>
<evidence type="ECO:0000256" key="1">
    <source>
        <dbReference type="SAM" id="MobiDB-lite"/>
    </source>
</evidence>
<proteinExistence type="predicted"/>
<dbReference type="AlphaFoldDB" id="A0A4Y2UV25"/>
<dbReference type="EMBL" id="BGPR01039982">
    <property type="protein sequence ID" value="GBO16051.1"/>
    <property type="molecule type" value="Genomic_DNA"/>
</dbReference>
<sequence length="123" mass="14252">MRQCPKYKDLPSNFKRLPLRLWHSGNHNDCCSRAIALGFARFIEWQVLVDEPKRASEPKCASEPKDNFSESWWDDFIEPIDCMEPKQDKPSLSEPKQDDPNLSEPKVIVLNVKSPMKVIINVL</sequence>
<accession>A0A4Y2UV25</accession>
<protein>
    <submittedName>
        <fullName evidence="2">Uncharacterized protein</fullName>
    </submittedName>
</protein>
<dbReference type="Proteomes" id="UP000499080">
    <property type="component" value="Unassembled WGS sequence"/>
</dbReference>
<reference evidence="2 3" key="1">
    <citation type="journal article" date="2019" name="Sci. Rep.">
        <title>Orb-weaving spider Araneus ventricosus genome elucidates the spidroin gene catalogue.</title>
        <authorList>
            <person name="Kono N."/>
            <person name="Nakamura H."/>
            <person name="Ohtoshi R."/>
            <person name="Moran D.A.P."/>
            <person name="Shinohara A."/>
            <person name="Yoshida Y."/>
            <person name="Fujiwara M."/>
            <person name="Mori M."/>
            <person name="Tomita M."/>
            <person name="Arakawa K."/>
        </authorList>
    </citation>
    <scope>NUCLEOTIDE SEQUENCE [LARGE SCALE GENOMIC DNA]</scope>
</reference>
<evidence type="ECO:0000313" key="3">
    <source>
        <dbReference type="Proteomes" id="UP000499080"/>
    </source>
</evidence>
<comment type="caution">
    <text evidence="2">The sequence shown here is derived from an EMBL/GenBank/DDBJ whole genome shotgun (WGS) entry which is preliminary data.</text>
</comment>
<name>A0A4Y2UV25_ARAVE</name>
<keyword evidence="3" id="KW-1185">Reference proteome</keyword>
<feature type="compositionally biased region" description="Basic and acidic residues" evidence="1">
    <location>
        <begin position="83"/>
        <end position="99"/>
    </location>
</feature>